<name>A0ABM0GX31_SACKO</name>
<reference evidence="9" key="1">
    <citation type="submission" date="2025-08" db="UniProtKB">
        <authorList>
            <consortium name="RefSeq"/>
        </authorList>
    </citation>
    <scope>IDENTIFICATION</scope>
    <source>
        <tissue evidence="9">Testes</tissue>
    </source>
</reference>
<evidence type="ECO:0000256" key="6">
    <source>
        <dbReference type="SAM" id="SignalP"/>
    </source>
</evidence>
<dbReference type="GeneID" id="100367541"/>
<evidence type="ECO:0000313" key="9">
    <source>
        <dbReference type="RefSeq" id="XP_002739253.1"/>
    </source>
</evidence>
<dbReference type="InterPro" id="IPR000917">
    <property type="entry name" value="Sulfatase_N"/>
</dbReference>
<dbReference type="Pfam" id="PF00884">
    <property type="entry name" value="Sulfatase"/>
    <property type="match status" value="1"/>
</dbReference>
<evidence type="ECO:0000256" key="5">
    <source>
        <dbReference type="ARBA" id="ARBA00022837"/>
    </source>
</evidence>
<evidence type="ECO:0000313" key="8">
    <source>
        <dbReference type="Proteomes" id="UP000694865"/>
    </source>
</evidence>
<dbReference type="InterPro" id="IPR017850">
    <property type="entry name" value="Alkaline_phosphatase_core_sf"/>
</dbReference>
<comment type="similarity">
    <text evidence="2">Belongs to the sulfatase family.</text>
</comment>
<dbReference type="Gene3D" id="3.30.1120.10">
    <property type="match status" value="1"/>
</dbReference>
<keyword evidence="4" id="KW-0378">Hydrolase</keyword>
<keyword evidence="3" id="KW-0479">Metal-binding</keyword>
<dbReference type="SUPFAM" id="SSF53649">
    <property type="entry name" value="Alkaline phosphatase-like"/>
    <property type="match status" value="1"/>
</dbReference>
<feature type="signal peptide" evidence="6">
    <location>
        <begin position="1"/>
        <end position="22"/>
    </location>
</feature>
<protein>
    <submittedName>
        <fullName evidence="9">Arylsulfatase A-like</fullName>
    </submittedName>
</protein>
<dbReference type="Pfam" id="PF14707">
    <property type="entry name" value="Sulfatase_C"/>
    <property type="match status" value="1"/>
</dbReference>
<dbReference type="CDD" id="cd16158">
    <property type="entry name" value="ARSA"/>
    <property type="match status" value="1"/>
</dbReference>
<feature type="chain" id="PRO_5047278409" evidence="6">
    <location>
        <begin position="23"/>
        <end position="512"/>
    </location>
</feature>
<evidence type="ECO:0000259" key="7">
    <source>
        <dbReference type="Pfam" id="PF00884"/>
    </source>
</evidence>
<dbReference type="RefSeq" id="XP_002739253.1">
    <property type="nucleotide sequence ID" value="XM_002739207.2"/>
</dbReference>
<feature type="domain" description="Sulfatase N-terminal" evidence="7">
    <location>
        <begin position="25"/>
        <end position="346"/>
    </location>
</feature>
<proteinExistence type="inferred from homology"/>
<dbReference type="PANTHER" id="PTHR42693:SF11">
    <property type="entry name" value="ARYLSULFATASE A"/>
    <property type="match status" value="1"/>
</dbReference>
<evidence type="ECO:0000256" key="4">
    <source>
        <dbReference type="ARBA" id="ARBA00022801"/>
    </source>
</evidence>
<keyword evidence="8" id="KW-1185">Reference proteome</keyword>
<gene>
    <name evidence="9" type="primary">LOC100367541</name>
</gene>
<evidence type="ECO:0000256" key="3">
    <source>
        <dbReference type="ARBA" id="ARBA00022723"/>
    </source>
</evidence>
<evidence type="ECO:0000256" key="2">
    <source>
        <dbReference type="ARBA" id="ARBA00008779"/>
    </source>
</evidence>
<dbReference type="Gene3D" id="3.40.720.10">
    <property type="entry name" value="Alkaline Phosphatase, subunit A"/>
    <property type="match status" value="1"/>
</dbReference>
<accession>A0ABM0GX31</accession>
<sequence length="512" mass="57735">MFFWRIQLFAVFVQYFIDKCKTAEPNIVILFADDVGYGDLGCYGHPTTSTPHLDKLAANGLLLTQFYAGSPVCSPSRASLLTGRLPPRTGVYPGVFQANDSGGLPLNETTIAELLKTVNYQTGMIGKWHLGVGENQKYLPTNFGFDYYFGIPYTHAQCPCVTCFWPRDSCYGSCKPYFPGCPLFYNDEIVDQPVDLLTLNEQYANAARDFIAKNAQEKKPFFLYYAFQHCHHPQFAGKKFRNSTSRGVFGDSLAEIDWSVGQVIKELKQQDIDKNTLVFFSSDNGPSIQWKTRGGVAGLLKCGKGTTYEGGQRVPGIAYWPGMIKPGRSMELASTLDLLPTIAKMVNGILPNVTLDGVDMGPILFTQDKGLRDTFFYYYPQSRQDKGVYAVRYHQYKAHYYTRGASESGVENKDKDCRPSAELTWHNPPLLFDLNQDPSELYNLNSLPEYNVLLNEIHQIYERHVTSMKWAESEINKYKDPKLEPCCKPGCKPFPSCCQCHKLGHSQSLTFK</sequence>
<keyword evidence="6" id="KW-0732">Signal</keyword>
<evidence type="ECO:0000256" key="1">
    <source>
        <dbReference type="ARBA" id="ARBA00001913"/>
    </source>
</evidence>
<dbReference type="InterPro" id="IPR024607">
    <property type="entry name" value="Sulfatase_CS"/>
</dbReference>
<dbReference type="PROSITE" id="PS00523">
    <property type="entry name" value="SULFATASE_1"/>
    <property type="match status" value="1"/>
</dbReference>
<comment type="cofactor">
    <cofactor evidence="1">
        <name>Ca(2+)</name>
        <dbReference type="ChEBI" id="CHEBI:29108"/>
    </cofactor>
</comment>
<dbReference type="PANTHER" id="PTHR42693">
    <property type="entry name" value="ARYLSULFATASE FAMILY MEMBER"/>
    <property type="match status" value="1"/>
</dbReference>
<dbReference type="InterPro" id="IPR050738">
    <property type="entry name" value="Sulfatase"/>
</dbReference>
<keyword evidence="5" id="KW-0106">Calcium</keyword>
<dbReference type="Proteomes" id="UP000694865">
    <property type="component" value="Unplaced"/>
</dbReference>
<organism evidence="8 9">
    <name type="scientific">Saccoglossus kowalevskii</name>
    <name type="common">Acorn worm</name>
    <dbReference type="NCBI Taxonomy" id="10224"/>
    <lineage>
        <taxon>Eukaryota</taxon>
        <taxon>Metazoa</taxon>
        <taxon>Hemichordata</taxon>
        <taxon>Enteropneusta</taxon>
        <taxon>Harrimaniidae</taxon>
        <taxon>Saccoglossus</taxon>
    </lineage>
</organism>